<dbReference type="InterPro" id="IPR016040">
    <property type="entry name" value="NAD(P)-bd_dom"/>
</dbReference>
<accession>A0A397G0I0</accession>
<comment type="caution">
    <text evidence="3">The sequence shown here is derived from an EMBL/GenBank/DDBJ whole genome shotgun (WGS) entry which is preliminary data.</text>
</comment>
<dbReference type="RefSeq" id="XP_026609683.1">
    <property type="nucleotide sequence ID" value="XM_026753655.1"/>
</dbReference>
<dbReference type="PANTHER" id="PTHR15020:SF50">
    <property type="entry name" value="UPF0659 PROTEIN YMR090W"/>
    <property type="match status" value="1"/>
</dbReference>
<feature type="domain" description="NAD(P)-binding" evidence="2">
    <location>
        <begin position="18"/>
        <end position="206"/>
    </location>
</feature>
<dbReference type="EMBL" id="NKHU02000444">
    <property type="protein sequence ID" value="RHZ43324.1"/>
    <property type="molecule type" value="Genomic_DNA"/>
</dbReference>
<proteinExistence type="inferred from homology"/>
<dbReference type="GeneID" id="38122010"/>
<dbReference type="STRING" id="41047.A0A397G0I0"/>
<dbReference type="Gene3D" id="3.40.50.720">
    <property type="entry name" value="NAD(P)-binding Rossmann-like Domain"/>
    <property type="match status" value="1"/>
</dbReference>
<dbReference type="PANTHER" id="PTHR15020">
    <property type="entry name" value="FLAVIN REDUCTASE-RELATED"/>
    <property type="match status" value="1"/>
</dbReference>
<reference evidence="3" key="1">
    <citation type="submission" date="2018-08" db="EMBL/GenBank/DDBJ databases">
        <title>Draft genome sequence of azole-resistant Aspergillus thermomutatus (Neosartorya pseudofischeri) strain HMR AF 39, isolated from a human nasal aspirate.</title>
        <authorList>
            <person name="Parent-Michaud M."/>
            <person name="Dufresne P.J."/>
            <person name="Fournier E."/>
            <person name="Martineau C."/>
            <person name="Moreira S."/>
            <person name="Perkins V."/>
            <person name="De Repentigny L."/>
            <person name="Dufresne S.F."/>
        </authorList>
    </citation>
    <scope>NUCLEOTIDE SEQUENCE [LARGE SCALE GENOMIC DNA]</scope>
    <source>
        <strain evidence="3">HMR AF 39</strain>
    </source>
</reference>
<name>A0A397G0I0_ASPTH</name>
<dbReference type="InterPro" id="IPR036291">
    <property type="entry name" value="NAD(P)-bd_dom_sf"/>
</dbReference>
<evidence type="ECO:0000256" key="1">
    <source>
        <dbReference type="ARBA" id="ARBA00038376"/>
    </source>
</evidence>
<dbReference type="OrthoDB" id="10254604at2759"/>
<protein>
    <recommendedName>
        <fullName evidence="2">NAD(P)-binding domain-containing protein</fullName>
    </recommendedName>
</protein>
<comment type="similarity">
    <text evidence="1">Belongs to the avfA family.</text>
</comment>
<dbReference type="Pfam" id="PF13460">
    <property type="entry name" value="NAD_binding_10"/>
    <property type="match status" value="1"/>
</dbReference>
<evidence type="ECO:0000313" key="4">
    <source>
        <dbReference type="Proteomes" id="UP000215305"/>
    </source>
</evidence>
<dbReference type="AlphaFoldDB" id="A0A397G0I0"/>
<keyword evidence="4" id="KW-1185">Reference proteome</keyword>
<evidence type="ECO:0000313" key="3">
    <source>
        <dbReference type="EMBL" id="RHZ43324.1"/>
    </source>
</evidence>
<sequence length="252" mass="27767">MTTATRESISNLRVLLFGGNGRVARAMTSLMVARSWDVTSVIRNPQQELDILRLGAHGPGRLDVLHCDLRHIESPDDATRLLEKVQPNCVVFAAGSFSNPYEIDRDVAQRIIQASGRADYRDIKEYLWESNSYPSVKDSKLQADEHLVAVARQRELRGSPGLQAISLRPSWLLTSPATGKVKLGKTQAVGQVTIGDVASVAVSLLSRDDTSGWYDLVQGDQGIDQAVEAVVRDRVICIEGEDVQRIYSLKLD</sequence>
<dbReference type="SUPFAM" id="SSF51735">
    <property type="entry name" value="NAD(P)-binding Rossmann-fold domains"/>
    <property type="match status" value="1"/>
</dbReference>
<organism evidence="3 4">
    <name type="scientific">Aspergillus thermomutatus</name>
    <name type="common">Neosartorya pseudofischeri</name>
    <dbReference type="NCBI Taxonomy" id="41047"/>
    <lineage>
        <taxon>Eukaryota</taxon>
        <taxon>Fungi</taxon>
        <taxon>Dikarya</taxon>
        <taxon>Ascomycota</taxon>
        <taxon>Pezizomycotina</taxon>
        <taxon>Eurotiomycetes</taxon>
        <taxon>Eurotiomycetidae</taxon>
        <taxon>Eurotiales</taxon>
        <taxon>Aspergillaceae</taxon>
        <taxon>Aspergillus</taxon>
        <taxon>Aspergillus subgen. Fumigati</taxon>
    </lineage>
</organism>
<dbReference type="VEuPathDB" id="FungiDB:CDV56_100036"/>
<dbReference type="Proteomes" id="UP000215305">
    <property type="component" value="Unassembled WGS sequence"/>
</dbReference>
<gene>
    <name evidence="3" type="ORF">CDV56_100036</name>
</gene>
<evidence type="ECO:0000259" key="2">
    <source>
        <dbReference type="Pfam" id="PF13460"/>
    </source>
</evidence>